<dbReference type="PROSITE" id="PS50982">
    <property type="entry name" value="MBD"/>
    <property type="match status" value="1"/>
</dbReference>
<dbReference type="SUPFAM" id="SSF54171">
    <property type="entry name" value="DNA-binding domain"/>
    <property type="match status" value="1"/>
</dbReference>
<dbReference type="GO" id="GO:0003677">
    <property type="term" value="F:DNA binding"/>
    <property type="evidence" value="ECO:0007669"/>
    <property type="project" value="InterPro"/>
</dbReference>
<feature type="domain" description="MBD" evidence="1">
    <location>
        <begin position="5"/>
        <end position="71"/>
    </location>
</feature>
<dbReference type="InterPro" id="IPR001739">
    <property type="entry name" value="Methyl_CpG_DNA-bd"/>
</dbReference>
<reference evidence="2" key="1">
    <citation type="submission" date="2014-05" db="EMBL/GenBank/DDBJ databases">
        <authorList>
            <person name="Chronopoulou M."/>
        </authorList>
    </citation>
    <scope>NUCLEOTIDE SEQUENCE</scope>
    <source>
        <tissue evidence="2">Whole organism</tissue>
    </source>
</reference>
<dbReference type="Gene3D" id="3.30.890.10">
    <property type="entry name" value="Methyl-cpg-binding Protein 2, Chain A"/>
    <property type="match status" value="1"/>
</dbReference>
<evidence type="ECO:0000259" key="1">
    <source>
        <dbReference type="PROSITE" id="PS50982"/>
    </source>
</evidence>
<protein>
    <recommendedName>
        <fullName evidence="1">MBD domain-containing protein</fullName>
    </recommendedName>
</protein>
<dbReference type="AlphaFoldDB" id="A0A0K2VF44"/>
<name>A0A0K2VF44_LEPSM</name>
<organism evidence="2">
    <name type="scientific">Lepeophtheirus salmonis</name>
    <name type="common">Salmon louse</name>
    <name type="synonym">Caligus salmonis</name>
    <dbReference type="NCBI Taxonomy" id="72036"/>
    <lineage>
        <taxon>Eukaryota</taxon>
        <taxon>Metazoa</taxon>
        <taxon>Ecdysozoa</taxon>
        <taxon>Arthropoda</taxon>
        <taxon>Crustacea</taxon>
        <taxon>Multicrustacea</taxon>
        <taxon>Hexanauplia</taxon>
        <taxon>Copepoda</taxon>
        <taxon>Siphonostomatoida</taxon>
        <taxon>Caligidae</taxon>
        <taxon>Lepeophtheirus</taxon>
    </lineage>
</organism>
<dbReference type="EMBL" id="HACA01031637">
    <property type="protein sequence ID" value="CDW48998.1"/>
    <property type="molecule type" value="Transcribed_RNA"/>
</dbReference>
<accession>A0A0K2VF44</accession>
<dbReference type="Pfam" id="PF01429">
    <property type="entry name" value="MBD"/>
    <property type="match status" value="1"/>
</dbReference>
<sequence>MYGNEGVRRDEVSNLPRRWCREEISRGNRTGVYYIAPTGVRVRNRNELGKVLAEHYDLTASDHFSEKIHSSIQ</sequence>
<dbReference type="InterPro" id="IPR016177">
    <property type="entry name" value="DNA-bd_dom_sf"/>
</dbReference>
<evidence type="ECO:0000313" key="2">
    <source>
        <dbReference type="EMBL" id="CDW49000.1"/>
    </source>
</evidence>
<dbReference type="OrthoDB" id="10072024at2759"/>
<dbReference type="EMBL" id="HACA01031639">
    <property type="protein sequence ID" value="CDW49000.1"/>
    <property type="molecule type" value="Transcribed_RNA"/>
</dbReference>
<proteinExistence type="predicted"/>